<dbReference type="InterPro" id="IPR010130">
    <property type="entry name" value="T1SS_OMP_TolC"/>
</dbReference>
<evidence type="ECO:0000256" key="1">
    <source>
        <dbReference type="ARBA" id="ARBA00004442"/>
    </source>
</evidence>
<feature type="coiled-coil region" evidence="8">
    <location>
        <begin position="114"/>
        <end position="218"/>
    </location>
</feature>
<dbReference type="Proteomes" id="UP001556709">
    <property type="component" value="Unassembled WGS sequence"/>
</dbReference>
<dbReference type="InterPro" id="IPR051906">
    <property type="entry name" value="TolC-like"/>
</dbReference>
<keyword evidence="6" id="KW-0472">Membrane</keyword>
<organism evidence="10 11">
    <name type="scientific">Spiribacter pallidus</name>
    <dbReference type="NCBI Taxonomy" id="1987936"/>
    <lineage>
        <taxon>Bacteria</taxon>
        <taxon>Pseudomonadati</taxon>
        <taxon>Pseudomonadota</taxon>
        <taxon>Gammaproteobacteria</taxon>
        <taxon>Chromatiales</taxon>
        <taxon>Ectothiorhodospiraceae</taxon>
        <taxon>Spiribacter</taxon>
    </lineage>
</organism>
<evidence type="ECO:0000256" key="2">
    <source>
        <dbReference type="ARBA" id="ARBA00007613"/>
    </source>
</evidence>
<sequence length="444" mass="48385">MRCLRSLATVVPVAFAAGIAANTAAATDLISVYEQARESDPVFQQAIADRKAVEESLPQARAALRPEVNLDTTASFIDAQSNLSGPEVSDDYRQLSYGVTLTQPIYRYATASAVDQADARVAQARARYAAAEQALALRVAERYFAVLDARAGLEAARASLEAINRQLEQAEQRFAVGVIPRTDVEEARAQADLAEAERLQAKDRLENQREALRELIGRSPATLAAVREGIRLEPPKPADPGTWRQRARSGNSELAAARFAAEAAMSNIEVQRGDRRPTVDLVAGFDGIEQYDRLGSDRDSDELSASLQLNLPLYQGGGTSAAIRQAQFRYTEAREALEEIRRRVASDAANAYRGVLTALRRVEALDQARTSTQAALDATRAGFEVGTRTIVDVLDAERERFNAERDFQQARHAYLLNTLELKAAAGALALADLEQIDALLTDES</sequence>
<dbReference type="SUPFAM" id="SSF56954">
    <property type="entry name" value="Outer membrane efflux proteins (OEP)"/>
    <property type="match status" value="1"/>
</dbReference>
<comment type="caution">
    <text evidence="10">The sequence shown here is derived from an EMBL/GenBank/DDBJ whole genome shotgun (WGS) entry which is preliminary data.</text>
</comment>
<keyword evidence="5" id="KW-0812">Transmembrane</keyword>
<dbReference type="RefSeq" id="WP_367959646.1">
    <property type="nucleotide sequence ID" value="NZ_JBAKFK010000004.1"/>
</dbReference>
<keyword evidence="8" id="KW-0175">Coiled coil</keyword>
<evidence type="ECO:0000256" key="8">
    <source>
        <dbReference type="SAM" id="Coils"/>
    </source>
</evidence>
<evidence type="ECO:0000256" key="5">
    <source>
        <dbReference type="ARBA" id="ARBA00022692"/>
    </source>
</evidence>
<proteinExistence type="inferred from homology"/>
<evidence type="ECO:0000256" key="6">
    <source>
        <dbReference type="ARBA" id="ARBA00023136"/>
    </source>
</evidence>
<dbReference type="EMBL" id="JBAKFM010000004">
    <property type="protein sequence ID" value="MEX0469899.1"/>
    <property type="molecule type" value="Genomic_DNA"/>
</dbReference>
<reference evidence="10 11" key="1">
    <citation type="submission" date="2024-02" db="EMBL/GenBank/DDBJ databases">
        <title>New especies of Spiribacter isolated from saline water.</title>
        <authorList>
            <person name="Leon M.J."/>
            <person name="De La Haba R."/>
            <person name="Sanchez-Porro C."/>
            <person name="Ventosa A."/>
        </authorList>
    </citation>
    <scope>NUCLEOTIDE SEQUENCE [LARGE SCALE GENOMIC DNA]</scope>
    <source>
        <strain evidence="11">ag22IC6-390</strain>
    </source>
</reference>
<protein>
    <submittedName>
        <fullName evidence="10">TolC family outer membrane protein</fullName>
    </submittedName>
</protein>
<evidence type="ECO:0000313" key="11">
    <source>
        <dbReference type="Proteomes" id="UP001556709"/>
    </source>
</evidence>
<gene>
    <name evidence="10" type="ORF">V6X73_09190</name>
</gene>
<feature type="chain" id="PRO_5045375482" evidence="9">
    <location>
        <begin position="17"/>
        <end position="444"/>
    </location>
</feature>
<evidence type="ECO:0000313" key="10">
    <source>
        <dbReference type="EMBL" id="MEX0469899.1"/>
    </source>
</evidence>
<dbReference type="InterPro" id="IPR003423">
    <property type="entry name" value="OMP_efflux"/>
</dbReference>
<comment type="similarity">
    <text evidence="2">Belongs to the outer membrane factor (OMF) (TC 1.B.17) family.</text>
</comment>
<evidence type="ECO:0000256" key="7">
    <source>
        <dbReference type="ARBA" id="ARBA00023237"/>
    </source>
</evidence>
<keyword evidence="7" id="KW-0998">Cell outer membrane</keyword>
<name>A0ABV3TG87_9GAMM</name>
<feature type="signal peptide" evidence="9">
    <location>
        <begin position="1"/>
        <end position="16"/>
    </location>
</feature>
<comment type="subcellular location">
    <subcellularLocation>
        <location evidence="1">Cell outer membrane</location>
    </subcellularLocation>
</comment>
<dbReference type="NCBIfam" id="TIGR01844">
    <property type="entry name" value="type_I_sec_TolC"/>
    <property type="match status" value="1"/>
</dbReference>
<evidence type="ECO:0000256" key="4">
    <source>
        <dbReference type="ARBA" id="ARBA00022452"/>
    </source>
</evidence>
<keyword evidence="3" id="KW-0813">Transport</keyword>
<evidence type="ECO:0000256" key="3">
    <source>
        <dbReference type="ARBA" id="ARBA00022448"/>
    </source>
</evidence>
<keyword evidence="11" id="KW-1185">Reference proteome</keyword>
<keyword evidence="4" id="KW-1134">Transmembrane beta strand</keyword>
<dbReference type="Gene3D" id="1.20.1600.10">
    <property type="entry name" value="Outer membrane efflux proteins (OEP)"/>
    <property type="match status" value="1"/>
</dbReference>
<keyword evidence="9" id="KW-0732">Signal</keyword>
<dbReference type="PANTHER" id="PTHR30026:SF20">
    <property type="entry name" value="OUTER MEMBRANE PROTEIN TOLC"/>
    <property type="match status" value="1"/>
</dbReference>
<dbReference type="PANTHER" id="PTHR30026">
    <property type="entry name" value="OUTER MEMBRANE PROTEIN TOLC"/>
    <property type="match status" value="1"/>
</dbReference>
<evidence type="ECO:0000256" key="9">
    <source>
        <dbReference type="SAM" id="SignalP"/>
    </source>
</evidence>
<accession>A0ABV3TG87</accession>
<dbReference type="Pfam" id="PF02321">
    <property type="entry name" value="OEP"/>
    <property type="match status" value="2"/>
</dbReference>